<comment type="caution">
    <text evidence="2">The sequence shown here is derived from an EMBL/GenBank/DDBJ whole genome shotgun (WGS) entry which is preliminary data.</text>
</comment>
<evidence type="ECO:0000256" key="1">
    <source>
        <dbReference type="SAM" id="Phobius"/>
    </source>
</evidence>
<evidence type="ECO:0000313" key="3">
    <source>
        <dbReference type="Proteomes" id="UP000585614"/>
    </source>
</evidence>
<keyword evidence="1" id="KW-0812">Transmembrane</keyword>
<dbReference type="Proteomes" id="UP000585614">
    <property type="component" value="Unassembled WGS sequence"/>
</dbReference>
<gene>
    <name evidence="2" type="ORF">mRhiFer1_008312</name>
</gene>
<sequence>MCAAFHCAVPLLLSSWIRQNWKPSCLCGMDRREDRRRLLLYWPAFFFTVEAMGLLGTNHHVLASLTTTSFVVVTQWNHEDGISSLGPYWGLCSCGRYPEHLEAACVNCPILSRQKLCKWLSEIAALWISTTPSGLKRKPKLGGTQEVEHVLDNEGIGFLIVIIAVTTSRIERETLLMENTASDMAQSTF</sequence>
<name>A0A7J7VRJ7_RHIFE</name>
<evidence type="ECO:0000313" key="2">
    <source>
        <dbReference type="EMBL" id="KAF6327611.1"/>
    </source>
</evidence>
<accession>A0A7J7VRJ7</accession>
<dbReference type="EMBL" id="JACAGC010000012">
    <property type="protein sequence ID" value="KAF6327611.1"/>
    <property type="molecule type" value="Genomic_DNA"/>
</dbReference>
<reference evidence="2 3" key="1">
    <citation type="journal article" date="2020" name="Nature">
        <title>Six reference-quality genomes reveal evolution of bat adaptations.</title>
        <authorList>
            <person name="Jebb D."/>
            <person name="Huang Z."/>
            <person name="Pippel M."/>
            <person name="Hughes G.M."/>
            <person name="Lavrichenko K."/>
            <person name="Devanna P."/>
            <person name="Winkler S."/>
            <person name="Jermiin L.S."/>
            <person name="Skirmuntt E.C."/>
            <person name="Katzourakis A."/>
            <person name="Burkitt-Gray L."/>
            <person name="Ray D.A."/>
            <person name="Sullivan K.A.M."/>
            <person name="Roscito J.G."/>
            <person name="Kirilenko B.M."/>
            <person name="Davalos L.M."/>
            <person name="Corthals A.P."/>
            <person name="Power M.L."/>
            <person name="Jones G."/>
            <person name="Ransome R.D."/>
            <person name="Dechmann D.K.N."/>
            <person name="Locatelli A.G."/>
            <person name="Puechmaille S.J."/>
            <person name="Fedrigo O."/>
            <person name="Jarvis E.D."/>
            <person name="Hiller M."/>
            <person name="Vernes S.C."/>
            <person name="Myers E.W."/>
            <person name="Teeling E.C."/>
        </authorList>
    </citation>
    <scope>NUCLEOTIDE SEQUENCE [LARGE SCALE GENOMIC DNA]</scope>
    <source>
        <strain evidence="2">MRhiFer1</strain>
        <tissue evidence="2">Lung</tissue>
    </source>
</reference>
<protein>
    <submittedName>
        <fullName evidence="2">Uncharacterized protein</fullName>
    </submittedName>
</protein>
<organism evidence="2 3">
    <name type="scientific">Rhinolophus ferrumequinum</name>
    <name type="common">Greater horseshoe bat</name>
    <dbReference type="NCBI Taxonomy" id="59479"/>
    <lineage>
        <taxon>Eukaryota</taxon>
        <taxon>Metazoa</taxon>
        <taxon>Chordata</taxon>
        <taxon>Craniata</taxon>
        <taxon>Vertebrata</taxon>
        <taxon>Euteleostomi</taxon>
        <taxon>Mammalia</taxon>
        <taxon>Eutheria</taxon>
        <taxon>Laurasiatheria</taxon>
        <taxon>Chiroptera</taxon>
        <taxon>Yinpterochiroptera</taxon>
        <taxon>Rhinolophoidea</taxon>
        <taxon>Rhinolophidae</taxon>
        <taxon>Rhinolophinae</taxon>
        <taxon>Rhinolophus</taxon>
    </lineage>
</organism>
<feature type="transmembrane region" description="Helical" evidence="1">
    <location>
        <begin position="38"/>
        <end position="56"/>
    </location>
</feature>
<keyword evidence="1" id="KW-0472">Membrane</keyword>
<proteinExistence type="predicted"/>
<dbReference type="AlphaFoldDB" id="A0A7J7VRJ7"/>
<keyword evidence="1" id="KW-1133">Transmembrane helix</keyword>